<dbReference type="EMBL" id="CAWVOH010000002">
    <property type="protein sequence ID" value="CAK8054428.1"/>
    <property type="molecule type" value="Genomic_DNA"/>
</dbReference>
<dbReference type="GO" id="GO:0004314">
    <property type="term" value="F:[acyl-carrier-protein] S-malonyltransferase activity"/>
    <property type="evidence" value="ECO:0007669"/>
    <property type="project" value="UniProtKB-EC"/>
</dbReference>
<dbReference type="SUPFAM" id="SSF55048">
    <property type="entry name" value="Probable ACP-binding domain of malonyl-CoA ACP transacylase"/>
    <property type="match status" value="1"/>
</dbReference>
<evidence type="ECO:0000313" key="7">
    <source>
        <dbReference type="Proteomes" id="UP001314241"/>
    </source>
</evidence>
<evidence type="ECO:0000256" key="2">
    <source>
        <dbReference type="ARBA" id="ARBA00023315"/>
    </source>
</evidence>
<evidence type="ECO:0000256" key="4">
    <source>
        <dbReference type="PIRNR" id="PIRNR000446"/>
    </source>
</evidence>
<evidence type="ECO:0000313" key="6">
    <source>
        <dbReference type="EMBL" id="CAK8054428.1"/>
    </source>
</evidence>
<dbReference type="Gene3D" id="3.30.70.250">
    <property type="entry name" value="Malonyl-CoA ACP transacylase, ACP-binding"/>
    <property type="match status" value="1"/>
</dbReference>
<evidence type="ECO:0000256" key="3">
    <source>
        <dbReference type="ARBA" id="ARBA00048462"/>
    </source>
</evidence>
<feature type="domain" description="Malonyl-CoA:ACP transacylase (MAT)" evidence="5">
    <location>
        <begin position="6"/>
        <end position="291"/>
    </location>
</feature>
<dbReference type="Pfam" id="PF00698">
    <property type="entry name" value="Acyl_transf_1"/>
    <property type="match status" value="1"/>
</dbReference>
<keyword evidence="2 4" id="KW-0012">Acyltransferase</keyword>
<dbReference type="PANTHER" id="PTHR42681">
    <property type="entry name" value="MALONYL-COA-ACYL CARRIER PROTEIN TRANSACYLASE, MITOCHONDRIAL"/>
    <property type="match status" value="1"/>
</dbReference>
<accession>A0ABP0EQ64</accession>
<keyword evidence="1 4" id="KW-0808">Transferase</keyword>
<reference evidence="6 7" key="1">
    <citation type="submission" date="2024-01" db="EMBL/GenBank/DDBJ databases">
        <authorList>
            <person name="Botero Cardona J."/>
        </authorList>
    </citation>
    <scope>NUCLEOTIDE SEQUENCE [LARGE SCALE GENOMIC DNA]</scope>
    <source>
        <strain evidence="6 7">LMG 33000</strain>
    </source>
</reference>
<dbReference type="SUPFAM" id="SSF52151">
    <property type="entry name" value="FabD/lysophospholipase-like"/>
    <property type="match status" value="1"/>
</dbReference>
<dbReference type="SMART" id="SM00827">
    <property type="entry name" value="PKS_AT"/>
    <property type="match status" value="1"/>
</dbReference>
<proteinExistence type="inferred from homology"/>
<dbReference type="InterPro" id="IPR001227">
    <property type="entry name" value="Ac_transferase_dom_sf"/>
</dbReference>
<comment type="caution">
    <text evidence="6">The sequence shown here is derived from an EMBL/GenBank/DDBJ whole genome shotgun (WGS) entry which is preliminary data.</text>
</comment>
<dbReference type="EC" id="2.3.1.39" evidence="4"/>
<name>A0ABP0EQ64_9LACO</name>
<dbReference type="RefSeq" id="WP_349641978.1">
    <property type="nucleotide sequence ID" value="NZ_CAWVOH010000002.1"/>
</dbReference>
<comment type="catalytic activity">
    <reaction evidence="3 4">
        <text>holo-[ACP] + malonyl-CoA = malonyl-[ACP] + CoA</text>
        <dbReference type="Rhea" id="RHEA:41792"/>
        <dbReference type="Rhea" id="RHEA-COMP:9623"/>
        <dbReference type="Rhea" id="RHEA-COMP:9685"/>
        <dbReference type="ChEBI" id="CHEBI:57287"/>
        <dbReference type="ChEBI" id="CHEBI:57384"/>
        <dbReference type="ChEBI" id="CHEBI:64479"/>
        <dbReference type="ChEBI" id="CHEBI:78449"/>
        <dbReference type="EC" id="2.3.1.39"/>
    </reaction>
</comment>
<dbReference type="InterPro" id="IPR024925">
    <property type="entry name" value="Malonyl_CoA-ACP_transAc"/>
</dbReference>
<organism evidence="6 7">
    <name type="scientific">Eupransor demetentiae</name>
    <dbReference type="NCBI Taxonomy" id="3109584"/>
    <lineage>
        <taxon>Bacteria</taxon>
        <taxon>Bacillati</taxon>
        <taxon>Bacillota</taxon>
        <taxon>Bacilli</taxon>
        <taxon>Lactobacillales</taxon>
        <taxon>Lactobacillaceae</taxon>
        <taxon>Eupransor</taxon>
    </lineage>
</organism>
<evidence type="ECO:0000256" key="1">
    <source>
        <dbReference type="ARBA" id="ARBA00022679"/>
    </source>
</evidence>
<dbReference type="InterPro" id="IPR016036">
    <property type="entry name" value="Malonyl_transacylase_ACP-bd"/>
</dbReference>
<protein>
    <recommendedName>
        <fullName evidence="4">Malonyl CoA-acyl carrier protein transacylase</fullName>
        <ecNumber evidence="4">2.3.1.39</ecNumber>
    </recommendedName>
</protein>
<gene>
    <name evidence="6" type="ORF">R54876_GBNLAHCA_00996</name>
</gene>
<evidence type="ECO:0000259" key="5">
    <source>
        <dbReference type="SMART" id="SM00827"/>
    </source>
</evidence>
<sequence length="313" mass="33816">MKVGLLFSGQGAQQVDMGMDLYDALPAYKERIDQASQVLGYDLTEVMTDEVKIKQTEFAQPAIVAMSLGILAALGDALPKPTAALGLSLGEYSALTAAGAMDFDQVIAILKDRGHYMQAVGDKNPGKMVAVMGDDQDLIVRVFKECQDKGLQVWPANFNTFSQLVIGGVTADVEEAVGELLAAGIKRTIDLPVTGAFHTPLLNEAAEQLGSRLSSEKFNNLDYLVYSNTTAKPFESQEIKEVLTKQIVSPTYFAQDLQQMVDAGVDTLIEIGPGKTLTKFAKKIAPKEIERLNIGDLTSFEETKAFLEDAAKG</sequence>
<dbReference type="InterPro" id="IPR050858">
    <property type="entry name" value="Mal-CoA-ACP_Trans/PKS_FabD"/>
</dbReference>
<dbReference type="InterPro" id="IPR014043">
    <property type="entry name" value="Acyl_transferase_dom"/>
</dbReference>
<comment type="similarity">
    <text evidence="4">Belongs to the fabD family.</text>
</comment>
<dbReference type="PIRSF" id="PIRSF000446">
    <property type="entry name" value="Mct"/>
    <property type="match status" value="1"/>
</dbReference>
<dbReference type="Gene3D" id="3.40.366.10">
    <property type="entry name" value="Malonyl-Coenzyme A Acyl Carrier Protein, domain 2"/>
    <property type="match status" value="1"/>
</dbReference>
<dbReference type="Proteomes" id="UP001314241">
    <property type="component" value="Unassembled WGS sequence"/>
</dbReference>
<keyword evidence="7" id="KW-1185">Reference proteome</keyword>
<dbReference type="PANTHER" id="PTHR42681:SF1">
    <property type="entry name" value="MALONYL-COA-ACYL CARRIER PROTEIN TRANSACYLASE, MITOCHONDRIAL"/>
    <property type="match status" value="1"/>
</dbReference>
<dbReference type="InterPro" id="IPR016035">
    <property type="entry name" value="Acyl_Trfase/lysoPLipase"/>
</dbReference>